<dbReference type="InterPro" id="IPR004358">
    <property type="entry name" value="Sig_transdc_His_kin-like_C"/>
</dbReference>
<evidence type="ECO:0000256" key="12">
    <source>
        <dbReference type="SAM" id="Phobius"/>
    </source>
</evidence>
<evidence type="ECO:0000259" key="14">
    <source>
        <dbReference type="PROSITE" id="PS50885"/>
    </source>
</evidence>
<evidence type="ECO:0000313" key="15">
    <source>
        <dbReference type="EMBL" id="PWJ78815.1"/>
    </source>
</evidence>
<keyword evidence="7 15" id="KW-0418">Kinase</keyword>
<dbReference type="SUPFAM" id="SSF47384">
    <property type="entry name" value="Homodimeric domain of signal transducing histidine kinase"/>
    <property type="match status" value="1"/>
</dbReference>
<keyword evidence="6 12" id="KW-0812">Transmembrane</keyword>
<evidence type="ECO:0000256" key="1">
    <source>
        <dbReference type="ARBA" id="ARBA00000085"/>
    </source>
</evidence>
<comment type="catalytic activity">
    <reaction evidence="1">
        <text>ATP + protein L-histidine = ADP + protein N-phospho-L-histidine.</text>
        <dbReference type="EC" id="2.7.13.3"/>
    </reaction>
</comment>
<dbReference type="PRINTS" id="PR00344">
    <property type="entry name" value="BCTRLSENSOR"/>
</dbReference>
<keyword evidence="10 12" id="KW-0472">Membrane</keyword>
<dbReference type="GO" id="GO:0005886">
    <property type="term" value="C:plasma membrane"/>
    <property type="evidence" value="ECO:0007669"/>
    <property type="project" value="TreeGrafter"/>
</dbReference>
<dbReference type="EMBL" id="QGGY01000001">
    <property type="protein sequence ID" value="PWJ78815.1"/>
    <property type="molecule type" value="Genomic_DNA"/>
</dbReference>
<keyword evidence="8 12" id="KW-1133">Transmembrane helix</keyword>
<proteinExistence type="predicted"/>
<dbReference type="InterPro" id="IPR003661">
    <property type="entry name" value="HisK_dim/P_dom"/>
</dbReference>
<gene>
    <name evidence="15" type="ORF">C7383_101184</name>
</gene>
<evidence type="ECO:0000256" key="8">
    <source>
        <dbReference type="ARBA" id="ARBA00022989"/>
    </source>
</evidence>
<dbReference type="InterPro" id="IPR003660">
    <property type="entry name" value="HAMP_dom"/>
</dbReference>
<evidence type="ECO:0000259" key="13">
    <source>
        <dbReference type="PROSITE" id="PS50109"/>
    </source>
</evidence>
<dbReference type="GO" id="GO:0000155">
    <property type="term" value="F:phosphorelay sensor kinase activity"/>
    <property type="evidence" value="ECO:0007669"/>
    <property type="project" value="InterPro"/>
</dbReference>
<evidence type="ECO:0000256" key="10">
    <source>
        <dbReference type="ARBA" id="ARBA00023136"/>
    </source>
</evidence>
<evidence type="ECO:0000256" key="7">
    <source>
        <dbReference type="ARBA" id="ARBA00022777"/>
    </source>
</evidence>
<accession>A0AB73T9H0</accession>
<comment type="subcellular location">
    <subcellularLocation>
        <location evidence="2">Membrane</location>
    </subcellularLocation>
</comment>
<sequence length="403" mass="43859">MKTRVTLRMRITLLTGAVIAVVAVLLTLSSMLNARQGLYDFSGVARQIIAEDQASQGNAVGEDKETTSSQHAPGTIPDTQKKILTPNRDTLITQAESDVRQQFNLLSIGCLLSAVIFGMVMAYLLAGRALIPVHRLSRAASEVSASNMNFRLESTDVPDDIGSLINAFNSMLDRLENAFESQKRFSSNVAHELKTPLATMKMSLQVAQLENNDPENVPFFAATERSVDRLAGVVTSLLALTDDSPVELCDKVVPSLLLLKAADDLQTLYAEKKLHIESAFKAGEITVMGNIRLVQQLINNLVENAMKYTPPSGTICLTTELSEDTFRIMVADNGPGIPEDELKHIFEPFYSIDPSRSRKLGGAGLGLSIARMVSQKHGWILEAENTGTCGTLFSIVIPAQQIL</sequence>
<protein>
    <recommendedName>
        <fullName evidence="3">histidine kinase</fullName>
        <ecNumber evidence="3">2.7.13.3</ecNumber>
    </recommendedName>
</protein>
<dbReference type="PROSITE" id="PS50885">
    <property type="entry name" value="HAMP"/>
    <property type="match status" value="1"/>
</dbReference>
<dbReference type="SUPFAM" id="SSF158472">
    <property type="entry name" value="HAMP domain-like"/>
    <property type="match status" value="1"/>
</dbReference>
<keyword evidence="16" id="KW-1185">Reference proteome</keyword>
<feature type="transmembrane region" description="Helical" evidence="12">
    <location>
        <begin position="105"/>
        <end position="126"/>
    </location>
</feature>
<keyword evidence="4" id="KW-0597">Phosphoprotein</keyword>
<dbReference type="Gene3D" id="1.10.287.130">
    <property type="match status" value="1"/>
</dbReference>
<evidence type="ECO:0000256" key="9">
    <source>
        <dbReference type="ARBA" id="ARBA00023012"/>
    </source>
</evidence>
<dbReference type="SMART" id="SM00304">
    <property type="entry name" value="HAMP"/>
    <property type="match status" value="1"/>
</dbReference>
<dbReference type="SMART" id="SM00387">
    <property type="entry name" value="HATPase_c"/>
    <property type="match status" value="1"/>
</dbReference>
<dbReference type="SUPFAM" id="SSF55874">
    <property type="entry name" value="ATPase domain of HSP90 chaperone/DNA topoisomerase II/histidine kinase"/>
    <property type="match status" value="1"/>
</dbReference>
<dbReference type="PANTHER" id="PTHR45436:SF5">
    <property type="entry name" value="SENSOR HISTIDINE KINASE TRCS"/>
    <property type="match status" value="1"/>
</dbReference>
<keyword evidence="5" id="KW-0808">Transferase</keyword>
<feature type="domain" description="Histidine kinase" evidence="13">
    <location>
        <begin position="188"/>
        <end position="401"/>
    </location>
</feature>
<dbReference type="EC" id="2.7.13.3" evidence="3"/>
<evidence type="ECO:0000256" key="5">
    <source>
        <dbReference type="ARBA" id="ARBA00022679"/>
    </source>
</evidence>
<evidence type="ECO:0000313" key="16">
    <source>
        <dbReference type="Proteomes" id="UP000245412"/>
    </source>
</evidence>
<dbReference type="Gene3D" id="3.30.565.10">
    <property type="entry name" value="Histidine kinase-like ATPase, C-terminal domain"/>
    <property type="match status" value="1"/>
</dbReference>
<dbReference type="Pfam" id="PF00512">
    <property type="entry name" value="HisKA"/>
    <property type="match status" value="1"/>
</dbReference>
<feature type="region of interest" description="Disordered" evidence="11">
    <location>
        <begin position="55"/>
        <end position="80"/>
    </location>
</feature>
<keyword evidence="9" id="KW-0902">Two-component regulatory system</keyword>
<feature type="domain" description="HAMP" evidence="14">
    <location>
        <begin position="127"/>
        <end position="180"/>
    </location>
</feature>
<feature type="transmembrane region" description="Helical" evidence="12">
    <location>
        <begin position="12"/>
        <end position="32"/>
    </location>
</feature>
<organism evidence="15 16">
    <name type="scientific">Murimonas intestini</name>
    <dbReference type="NCBI Taxonomy" id="1337051"/>
    <lineage>
        <taxon>Bacteria</taxon>
        <taxon>Bacillati</taxon>
        <taxon>Bacillota</taxon>
        <taxon>Clostridia</taxon>
        <taxon>Lachnospirales</taxon>
        <taxon>Lachnospiraceae</taxon>
        <taxon>Murimonas</taxon>
    </lineage>
</organism>
<dbReference type="InterPro" id="IPR036890">
    <property type="entry name" value="HATPase_C_sf"/>
</dbReference>
<dbReference type="InterPro" id="IPR005467">
    <property type="entry name" value="His_kinase_dom"/>
</dbReference>
<dbReference type="RefSeq" id="WP_109624259.1">
    <property type="nucleotide sequence ID" value="NZ_JANKBI010000001.1"/>
</dbReference>
<dbReference type="Pfam" id="PF00672">
    <property type="entry name" value="HAMP"/>
    <property type="match status" value="1"/>
</dbReference>
<dbReference type="CDD" id="cd00075">
    <property type="entry name" value="HATPase"/>
    <property type="match status" value="1"/>
</dbReference>
<dbReference type="PROSITE" id="PS50109">
    <property type="entry name" value="HIS_KIN"/>
    <property type="match status" value="1"/>
</dbReference>
<reference evidence="15 16" key="1">
    <citation type="submission" date="2018-05" db="EMBL/GenBank/DDBJ databases">
        <authorList>
            <person name="Goeker M."/>
            <person name="Huntemann M."/>
            <person name="Clum A."/>
            <person name="Pillay M."/>
            <person name="Palaniappan K."/>
            <person name="Varghese N."/>
            <person name="Mikhailova N."/>
            <person name="Stamatis D."/>
            <person name="Reddy T."/>
            <person name="Daum C."/>
            <person name="Shapiro N."/>
            <person name="Ivanova N."/>
            <person name="Kyrpides N."/>
            <person name="Woyke T."/>
        </authorList>
    </citation>
    <scope>NUCLEOTIDE SEQUENCE [LARGE SCALE GENOMIC DNA]</scope>
    <source>
        <strain evidence="15 16">DSM 26524</strain>
    </source>
</reference>
<dbReference type="CDD" id="cd00082">
    <property type="entry name" value="HisKA"/>
    <property type="match status" value="1"/>
</dbReference>
<dbReference type="InterPro" id="IPR003594">
    <property type="entry name" value="HATPase_dom"/>
</dbReference>
<evidence type="ECO:0000256" key="11">
    <source>
        <dbReference type="SAM" id="MobiDB-lite"/>
    </source>
</evidence>
<dbReference type="InterPro" id="IPR050428">
    <property type="entry name" value="TCS_sensor_his_kinase"/>
</dbReference>
<evidence type="ECO:0000256" key="4">
    <source>
        <dbReference type="ARBA" id="ARBA00022553"/>
    </source>
</evidence>
<dbReference type="Pfam" id="PF02518">
    <property type="entry name" value="HATPase_c"/>
    <property type="match status" value="1"/>
</dbReference>
<dbReference type="Gene3D" id="6.10.340.10">
    <property type="match status" value="1"/>
</dbReference>
<evidence type="ECO:0000256" key="3">
    <source>
        <dbReference type="ARBA" id="ARBA00012438"/>
    </source>
</evidence>
<dbReference type="Proteomes" id="UP000245412">
    <property type="component" value="Unassembled WGS sequence"/>
</dbReference>
<dbReference type="CDD" id="cd06225">
    <property type="entry name" value="HAMP"/>
    <property type="match status" value="1"/>
</dbReference>
<dbReference type="PANTHER" id="PTHR45436">
    <property type="entry name" value="SENSOR HISTIDINE KINASE YKOH"/>
    <property type="match status" value="1"/>
</dbReference>
<dbReference type="AlphaFoldDB" id="A0AB73T9H0"/>
<comment type="caution">
    <text evidence="15">The sequence shown here is derived from an EMBL/GenBank/DDBJ whole genome shotgun (WGS) entry which is preliminary data.</text>
</comment>
<evidence type="ECO:0000256" key="2">
    <source>
        <dbReference type="ARBA" id="ARBA00004370"/>
    </source>
</evidence>
<evidence type="ECO:0000256" key="6">
    <source>
        <dbReference type="ARBA" id="ARBA00022692"/>
    </source>
</evidence>
<name>A0AB73T9H0_9FIRM</name>
<dbReference type="InterPro" id="IPR036097">
    <property type="entry name" value="HisK_dim/P_sf"/>
</dbReference>
<dbReference type="SMART" id="SM00388">
    <property type="entry name" value="HisKA"/>
    <property type="match status" value="1"/>
</dbReference>